<dbReference type="RefSeq" id="WP_136000426.1">
    <property type="nucleotide sequence ID" value="NZ_CAOOAS010000016.1"/>
</dbReference>
<keyword evidence="1" id="KW-0472">Membrane</keyword>
<reference evidence="2 3" key="1">
    <citation type="submission" date="2019-04" db="EMBL/GenBank/DDBJ databases">
        <title>Microbes associate with the intestines of laboratory mice.</title>
        <authorList>
            <person name="Navarre W."/>
            <person name="Wong E."/>
            <person name="Huang K."/>
            <person name="Tropini C."/>
            <person name="Ng K."/>
            <person name="Yu B."/>
        </authorList>
    </citation>
    <scope>NUCLEOTIDE SEQUENCE [LARGE SCALE GENOMIC DNA]</scope>
    <source>
        <strain evidence="2 3">NM63_1-25</strain>
    </source>
</reference>
<feature type="transmembrane region" description="Helical" evidence="1">
    <location>
        <begin position="140"/>
        <end position="158"/>
    </location>
</feature>
<feature type="transmembrane region" description="Helical" evidence="1">
    <location>
        <begin position="59"/>
        <end position="79"/>
    </location>
</feature>
<proteinExistence type="predicted"/>
<dbReference type="AlphaFoldDB" id="A0A4S2CFG2"/>
<feature type="transmembrane region" description="Helical" evidence="1">
    <location>
        <begin position="255"/>
        <end position="275"/>
    </location>
</feature>
<feature type="transmembrane region" description="Helical" evidence="1">
    <location>
        <begin position="402"/>
        <end position="417"/>
    </location>
</feature>
<feature type="transmembrane region" description="Helical" evidence="1">
    <location>
        <begin position="371"/>
        <end position="395"/>
    </location>
</feature>
<dbReference type="EMBL" id="SRYX01000097">
    <property type="protein sequence ID" value="TGY26385.1"/>
    <property type="molecule type" value="Genomic_DNA"/>
</dbReference>
<organism evidence="2 3">
    <name type="scientific">Bacteroides caecimuris</name>
    <dbReference type="NCBI Taxonomy" id="1796613"/>
    <lineage>
        <taxon>Bacteria</taxon>
        <taxon>Pseudomonadati</taxon>
        <taxon>Bacteroidota</taxon>
        <taxon>Bacteroidia</taxon>
        <taxon>Bacteroidales</taxon>
        <taxon>Bacteroidaceae</taxon>
        <taxon>Bacteroides</taxon>
    </lineage>
</organism>
<feature type="transmembrane region" description="Helical" evidence="1">
    <location>
        <begin position="423"/>
        <end position="440"/>
    </location>
</feature>
<protein>
    <submittedName>
        <fullName evidence="2">Oligosaccharide repeat unit polymerase</fullName>
    </submittedName>
</protein>
<feature type="transmembrane region" description="Helical" evidence="1">
    <location>
        <begin position="99"/>
        <end position="120"/>
    </location>
</feature>
<feature type="transmembrane region" description="Helical" evidence="1">
    <location>
        <begin position="211"/>
        <end position="228"/>
    </location>
</feature>
<name>A0A4S2CFG2_9BACE</name>
<accession>A0A4S2CFG2</accession>
<keyword evidence="1" id="KW-0812">Transmembrane</keyword>
<evidence type="ECO:0000256" key="1">
    <source>
        <dbReference type="SAM" id="Phobius"/>
    </source>
</evidence>
<feature type="transmembrane region" description="Helical" evidence="1">
    <location>
        <begin position="10"/>
        <end position="28"/>
    </location>
</feature>
<feature type="transmembrane region" description="Helical" evidence="1">
    <location>
        <begin position="178"/>
        <end position="199"/>
    </location>
</feature>
<comment type="caution">
    <text evidence="2">The sequence shown here is derived from an EMBL/GenBank/DDBJ whole genome shotgun (WGS) entry which is preliminary data.</text>
</comment>
<evidence type="ECO:0000313" key="3">
    <source>
        <dbReference type="Proteomes" id="UP000309566"/>
    </source>
</evidence>
<dbReference type="Proteomes" id="UP000309566">
    <property type="component" value="Unassembled WGS sequence"/>
</dbReference>
<dbReference type="NCBIfam" id="TIGR04370">
    <property type="entry name" value="glyco_rpt_poly"/>
    <property type="match status" value="1"/>
</dbReference>
<dbReference type="Pfam" id="PF14296">
    <property type="entry name" value="O-ag_pol_Wzy"/>
    <property type="match status" value="1"/>
</dbReference>
<dbReference type="InterPro" id="IPR029468">
    <property type="entry name" value="O-ag_pol_Wzy"/>
</dbReference>
<keyword evidence="1" id="KW-1133">Transmembrane helix</keyword>
<sequence>MSLKVENKQIFFFIFLCEAIILYCFAPHNYHYEFNLFCVIQYILSSICFFRVKNKDNYFDFDVFFIVSYFFVMFFYPVFLYPFDPKRFFAFQYDFNEDVISRSTSLSLLGIHAYFLGSVFHNPFRKMKKQLSSKIISTQVIYIIAVIFFLIYICLGGYSNLRNLYEGGEETGNSIANYFYLFCCTCIFSIIAIWFNNAYCRNKERIDLKSFPMYQFLFVLGFVFLIIATGSRTIPLQIIMIFGGLYTLLYKKMTFFQTFICLLLGGVLMFFVVLMRSHDGIEITSFADIVMDLVVNNRNTFIAVDYVDKNGITWGVSMLSNVVAPIPFLQQIIYNVFNLTPDMGASSLLITKLTLGNVGSLGMGTNIIADLYIAFGVGGVVIMMFVLGYFISYLLGMVKKNSYALIAYAIMISYSVYLVRAEYFFFLRSLLWCMIIMNIVRHHSVRIILKSV</sequence>
<evidence type="ECO:0000313" key="2">
    <source>
        <dbReference type="EMBL" id="TGY26385.1"/>
    </source>
</evidence>
<gene>
    <name evidence="2" type="ORF">E5353_16855</name>
</gene>